<protein>
    <recommendedName>
        <fullName evidence="2">High-affinity zinc uptake system protein ZnuA</fullName>
    </recommendedName>
</protein>
<reference evidence="7 8" key="1">
    <citation type="submission" date="2020-11" db="EMBL/GenBank/DDBJ databases">
        <title>Description of Pontivivens ytuae sp. nov. isolated from deep sea sediment of Mariana Trench.</title>
        <authorList>
            <person name="Wang Z."/>
            <person name="Sun Q.-L."/>
            <person name="Xu X.-D."/>
            <person name="Tang Y.-Z."/>
            <person name="Zhang J."/>
        </authorList>
    </citation>
    <scope>NUCLEOTIDE SEQUENCE [LARGE SCALE GENOMIC DNA]</scope>
    <source>
        <strain evidence="7 8">MT2928</strain>
    </source>
</reference>
<evidence type="ECO:0000256" key="1">
    <source>
        <dbReference type="ARBA" id="ARBA00011028"/>
    </source>
</evidence>
<evidence type="ECO:0000256" key="5">
    <source>
        <dbReference type="ARBA" id="ARBA00022906"/>
    </source>
</evidence>
<evidence type="ECO:0000256" key="4">
    <source>
        <dbReference type="ARBA" id="ARBA00022729"/>
    </source>
</evidence>
<dbReference type="SUPFAM" id="SSF53807">
    <property type="entry name" value="Helical backbone' metal receptor"/>
    <property type="match status" value="1"/>
</dbReference>
<dbReference type="EMBL" id="CP064942">
    <property type="protein sequence ID" value="QPH54515.1"/>
    <property type="molecule type" value="Genomic_DNA"/>
</dbReference>
<evidence type="ECO:0000256" key="3">
    <source>
        <dbReference type="ARBA" id="ARBA00022448"/>
    </source>
</evidence>
<comment type="similarity">
    <text evidence="1">Belongs to the bacterial solute-binding protein 9 family.</text>
</comment>
<dbReference type="KEGG" id="poz:I0K15_01665"/>
<evidence type="ECO:0000313" key="7">
    <source>
        <dbReference type="EMBL" id="QPH54515.1"/>
    </source>
</evidence>
<organism evidence="7 8">
    <name type="scientific">Pontivivens ytuae</name>
    <dbReference type="NCBI Taxonomy" id="2789856"/>
    <lineage>
        <taxon>Bacteria</taxon>
        <taxon>Pseudomonadati</taxon>
        <taxon>Pseudomonadota</taxon>
        <taxon>Alphaproteobacteria</taxon>
        <taxon>Rhodobacterales</taxon>
        <taxon>Paracoccaceae</taxon>
        <taxon>Pontivivens</taxon>
    </lineage>
</organism>
<dbReference type="PANTHER" id="PTHR42953">
    <property type="entry name" value="HIGH-AFFINITY ZINC UPTAKE SYSTEM PROTEIN ZNUA-RELATED"/>
    <property type="match status" value="1"/>
</dbReference>
<dbReference type="Pfam" id="PF01297">
    <property type="entry name" value="ZnuA"/>
    <property type="match status" value="1"/>
</dbReference>
<evidence type="ECO:0000313" key="8">
    <source>
        <dbReference type="Proteomes" id="UP000594800"/>
    </source>
</evidence>
<name>A0A7S9QD51_9RHOB</name>
<keyword evidence="4 6" id="KW-0732">Signal</keyword>
<feature type="chain" id="PRO_5032755607" description="High-affinity zinc uptake system protein ZnuA" evidence="6">
    <location>
        <begin position="21"/>
        <end position="298"/>
    </location>
</feature>
<proteinExistence type="inferred from homology"/>
<dbReference type="RefSeq" id="WP_196103724.1">
    <property type="nucleotide sequence ID" value="NZ_CP064942.1"/>
</dbReference>
<accession>A0A7S9QD51</accession>
<keyword evidence="5" id="KW-0862">Zinc</keyword>
<dbReference type="InterPro" id="IPR006127">
    <property type="entry name" value="ZnuA-like"/>
</dbReference>
<dbReference type="GO" id="GO:0006829">
    <property type="term" value="P:zinc ion transport"/>
    <property type="evidence" value="ECO:0007669"/>
    <property type="project" value="UniProtKB-KW"/>
</dbReference>
<evidence type="ECO:0000256" key="2">
    <source>
        <dbReference type="ARBA" id="ARBA00015915"/>
    </source>
</evidence>
<dbReference type="GO" id="GO:0046872">
    <property type="term" value="F:metal ion binding"/>
    <property type="evidence" value="ECO:0007669"/>
    <property type="project" value="InterPro"/>
</dbReference>
<dbReference type="Proteomes" id="UP000594800">
    <property type="component" value="Chromosome"/>
</dbReference>
<keyword evidence="5" id="KW-0406">Ion transport</keyword>
<dbReference type="AlphaFoldDB" id="A0A7S9QD51"/>
<evidence type="ECO:0000256" key="6">
    <source>
        <dbReference type="SAM" id="SignalP"/>
    </source>
</evidence>
<dbReference type="Gene3D" id="3.40.50.1980">
    <property type="entry name" value="Nitrogenase molybdenum iron protein domain"/>
    <property type="match status" value="2"/>
</dbReference>
<dbReference type="InterPro" id="IPR050492">
    <property type="entry name" value="Bact_metal-bind_prot9"/>
</dbReference>
<gene>
    <name evidence="7" type="ORF">I0K15_01665</name>
</gene>
<keyword evidence="8" id="KW-1185">Reference proteome</keyword>
<sequence>MVRSMMLAAVLAFAAAAATAQDTPRIVAVNYPLQYMAERLLGDEAEVVFPVPEGVDPSFWRPTVADISAVQSADLILLNGAGFATWTARVSLPRSKLVDTSRDVEDRLIATETITHSHGDGGEHSHEGIASYTWLDPMMALAQAEAIAEALTSRVIGDAAEIDARLEALSSNLEAMDEMARGALEGVADTVFVATHPRYQYLARAYGLTILSLEWEAGAMPSDAEMAGLRMLVAENDASVLIWEAEPPAEARAAIAELGLQDVVFPTLAAPVADTAFSDAFGAAVEQMADAAARAESG</sequence>
<dbReference type="PANTHER" id="PTHR42953:SF3">
    <property type="entry name" value="HIGH-AFFINITY ZINC UPTAKE SYSTEM PROTEIN ZNUA"/>
    <property type="match status" value="1"/>
</dbReference>
<keyword evidence="5" id="KW-0864">Zinc transport</keyword>
<keyword evidence="3" id="KW-0813">Transport</keyword>
<feature type="signal peptide" evidence="6">
    <location>
        <begin position="1"/>
        <end position="20"/>
    </location>
</feature>